<reference evidence="1 2" key="1">
    <citation type="submission" date="2020-02" db="EMBL/GenBank/DDBJ databases">
        <title>Whole genome sequence of Halogeometricum borinquense strain wsp4.</title>
        <authorList>
            <person name="Verma D.K."/>
            <person name="Gopal K."/>
            <person name="Prasad E.S."/>
        </authorList>
    </citation>
    <scope>NUCLEOTIDE SEQUENCE [LARGE SCALE GENOMIC DNA]</scope>
    <source>
        <strain evidence="2">wsp4</strain>
    </source>
</reference>
<name>A0A6C0UNE1_9EURY</name>
<dbReference type="Proteomes" id="UP000465846">
    <property type="component" value="Chromosome"/>
</dbReference>
<protein>
    <submittedName>
        <fullName evidence="1">Uncharacterized protein</fullName>
    </submittedName>
</protein>
<evidence type="ECO:0000313" key="2">
    <source>
        <dbReference type="Proteomes" id="UP000465846"/>
    </source>
</evidence>
<sequence length="70" mass="8031">MSLREIITDNVFRDFLLMGGLGAITNLIMTYQNTGRVDLLDSALQFVVVVIFSILLIAYWNYMDRRAEEA</sequence>
<gene>
    <name evidence="1" type="ORF">G3I44_17470</name>
</gene>
<proteinExistence type="predicted"/>
<dbReference type="GeneID" id="44081229"/>
<dbReference type="EMBL" id="CP048739">
    <property type="protein sequence ID" value="QIB75911.1"/>
    <property type="molecule type" value="Genomic_DNA"/>
</dbReference>
<evidence type="ECO:0000313" key="1">
    <source>
        <dbReference type="EMBL" id="QIB75911.1"/>
    </source>
</evidence>
<dbReference type="AlphaFoldDB" id="A0A6C0UNE1"/>
<dbReference type="RefSeq" id="WP_163487631.1">
    <property type="nucleotide sequence ID" value="NZ_CP048739.1"/>
</dbReference>
<accession>A0A6C0UNE1</accession>
<organism evidence="1 2">
    <name type="scientific">Halogeometricum borinquense</name>
    <dbReference type="NCBI Taxonomy" id="60847"/>
    <lineage>
        <taxon>Archaea</taxon>
        <taxon>Methanobacteriati</taxon>
        <taxon>Methanobacteriota</taxon>
        <taxon>Stenosarchaea group</taxon>
        <taxon>Halobacteria</taxon>
        <taxon>Halobacteriales</taxon>
        <taxon>Haloferacaceae</taxon>
        <taxon>Halogeometricum</taxon>
    </lineage>
</organism>